<evidence type="ECO:0000313" key="1">
    <source>
        <dbReference type="EMBL" id="OKH23064.1"/>
    </source>
</evidence>
<organism evidence="1 2">
    <name type="scientific">Hydrococcus rivularis NIES-593</name>
    <dbReference type="NCBI Taxonomy" id="1921803"/>
    <lineage>
        <taxon>Bacteria</taxon>
        <taxon>Bacillati</taxon>
        <taxon>Cyanobacteriota</taxon>
        <taxon>Cyanophyceae</taxon>
        <taxon>Pleurocapsales</taxon>
        <taxon>Hydrococcaceae</taxon>
        <taxon>Hydrococcus</taxon>
    </lineage>
</organism>
<accession>A0A1U7HHN1</accession>
<gene>
    <name evidence="1" type="ORF">NIES593_11015</name>
</gene>
<dbReference type="STRING" id="1921803.NIES593_11015"/>
<evidence type="ECO:0000313" key="2">
    <source>
        <dbReference type="Proteomes" id="UP000186868"/>
    </source>
</evidence>
<dbReference type="OrthoDB" id="573503at2"/>
<protein>
    <submittedName>
        <fullName evidence="1">Uncharacterized protein</fullName>
    </submittedName>
</protein>
<dbReference type="EMBL" id="MRCB01000011">
    <property type="protein sequence ID" value="OKH23064.1"/>
    <property type="molecule type" value="Genomic_DNA"/>
</dbReference>
<comment type="caution">
    <text evidence="1">The sequence shown here is derived from an EMBL/GenBank/DDBJ whole genome shotgun (WGS) entry which is preliminary data.</text>
</comment>
<keyword evidence="2" id="KW-1185">Reference proteome</keyword>
<dbReference type="Proteomes" id="UP000186868">
    <property type="component" value="Unassembled WGS sequence"/>
</dbReference>
<sequence length="66" mass="7779">MASSTISPNREFKEDHKIWDSLKQAIALSSGFKRWQEEQMTKELSKTTLDDRVRRYLQETLATLAY</sequence>
<reference evidence="1 2" key="1">
    <citation type="submission" date="2016-11" db="EMBL/GenBank/DDBJ databases">
        <title>Draft Genome Sequences of Nine Cyanobacterial Strains from Diverse Habitats.</title>
        <authorList>
            <person name="Zhu T."/>
            <person name="Hou S."/>
            <person name="Lu X."/>
            <person name="Hess W.R."/>
        </authorList>
    </citation>
    <scope>NUCLEOTIDE SEQUENCE [LARGE SCALE GENOMIC DNA]</scope>
    <source>
        <strain evidence="1 2">NIES-593</strain>
    </source>
</reference>
<name>A0A1U7HHN1_9CYAN</name>
<dbReference type="AlphaFoldDB" id="A0A1U7HHN1"/>
<proteinExistence type="predicted"/>